<proteinExistence type="predicted"/>
<dbReference type="OrthoDB" id="5583158at2759"/>
<organism evidence="1 2">
    <name type="scientific">Smittium mucronatum</name>
    <dbReference type="NCBI Taxonomy" id="133383"/>
    <lineage>
        <taxon>Eukaryota</taxon>
        <taxon>Fungi</taxon>
        <taxon>Fungi incertae sedis</taxon>
        <taxon>Zoopagomycota</taxon>
        <taxon>Kickxellomycotina</taxon>
        <taxon>Harpellomycetes</taxon>
        <taxon>Harpellales</taxon>
        <taxon>Legeriomycetaceae</taxon>
        <taxon>Smittium</taxon>
    </lineage>
</organism>
<protein>
    <submittedName>
        <fullName evidence="1">Uncharacterized protein</fullName>
    </submittedName>
</protein>
<keyword evidence="2" id="KW-1185">Reference proteome</keyword>
<dbReference type="EMBL" id="LSSL01001467">
    <property type="protein sequence ID" value="OLY82510.1"/>
    <property type="molecule type" value="Genomic_DNA"/>
</dbReference>
<dbReference type="Proteomes" id="UP000187455">
    <property type="component" value="Unassembled WGS sequence"/>
</dbReference>
<evidence type="ECO:0000313" key="1">
    <source>
        <dbReference type="EMBL" id="OLY82510.1"/>
    </source>
</evidence>
<accession>A0A1R0H044</accession>
<gene>
    <name evidence="1" type="ORF">AYI68_g3368</name>
</gene>
<dbReference type="STRING" id="133383.A0A1R0H044"/>
<sequence length="126" mass="14304">MTGRKSKKVPSFFKYTTGPTPSILKIPELNVSNFGFQIWVSLVVDLFFNYSRPTDFNQIMIVVDWLKEEARSWYDSEPDSSTVTCPAPKDAMLHQYGGTDSISNVLTPVASMKLTARSEFRILIFL</sequence>
<evidence type="ECO:0000313" key="2">
    <source>
        <dbReference type="Proteomes" id="UP000187455"/>
    </source>
</evidence>
<reference evidence="1 2" key="1">
    <citation type="journal article" date="2016" name="Mol. Biol. Evol.">
        <title>Genome-Wide Survey of Gut Fungi (Harpellales) Reveals the First Horizontally Transferred Ubiquitin Gene from a Mosquito Host.</title>
        <authorList>
            <person name="Wang Y."/>
            <person name="White M.M."/>
            <person name="Kvist S."/>
            <person name="Moncalvo J.M."/>
        </authorList>
    </citation>
    <scope>NUCLEOTIDE SEQUENCE [LARGE SCALE GENOMIC DNA]</scope>
    <source>
        <strain evidence="1 2">ALG-7-W6</strain>
    </source>
</reference>
<name>A0A1R0H044_9FUNG</name>
<comment type="caution">
    <text evidence="1">The sequence shown here is derived from an EMBL/GenBank/DDBJ whole genome shotgun (WGS) entry which is preliminary data.</text>
</comment>
<dbReference type="AlphaFoldDB" id="A0A1R0H044"/>